<name>A0A1F5SKV1_9BACT</name>
<evidence type="ECO:0000259" key="1">
    <source>
        <dbReference type="Pfam" id="PF00534"/>
    </source>
</evidence>
<feature type="domain" description="Glycosyl transferase family 1" evidence="1">
    <location>
        <begin position="192"/>
        <end position="353"/>
    </location>
</feature>
<reference evidence="3 4" key="1">
    <citation type="journal article" date="2016" name="Nat. Commun.">
        <title>Thousands of microbial genomes shed light on interconnected biogeochemical processes in an aquifer system.</title>
        <authorList>
            <person name="Anantharaman K."/>
            <person name="Brown C.T."/>
            <person name="Hug L.A."/>
            <person name="Sharon I."/>
            <person name="Castelle C.J."/>
            <person name="Probst A.J."/>
            <person name="Thomas B.C."/>
            <person name="Singh A."/>
            <person name="Wilkins M.J."/>
            <person name="Karaoz U."/>
            <person name="Brodie E.L."/>
            <person name="Williams K.H."/>
            <person name="Hubbard S.S."/>
            <person name="Banfield J.F."/>
        </authorList>
    </citation>
    <scope>NUCLEOTIDE SEQUENCE [LARGE SCALE GENOMIC DNA]</scope>
</reference>
<accession>A0A1F5SKV1</accession>
<evidence type="ECO:0008006" key="5">
    <source>
        <dbReference type="Google" id="ProtNLM"/>
    </source>
</evidence>
<dbReference type="Gene3D" id="3.40.50.2000">
    <property type="entry name" value="Glycogen Phosphorylase B"/>
    <property type="match status" value="2"/>
</dbReference>
<feature type="domain" description="Glycosyltransferase subfamily 4-like N-terminal" evidence="2">
    <location>
        <begin position="23"/>
        <end position="178"/>
    </location>
</feature>
<dbReference type="GO" id="GO:0016757">
    <property type="term" value="F:glycosyltransferase activity"/>
    <property type="evidence" value="ECO:0007669"/>
    <property type="project" value="InterPro"/>
</dbReference>
<sequence>MRLLYLANSRLPTEKAHGWQIIKTIEALQKQGVEITLVAPRRRNTITDSLENYYNLAVPLEITYIPNVCGWLETYWQHAYFILQRLTFGFLAFAYVLFSRADAIYSRDITICFWLSLVGKNIIFEDHEPKKRWRWLYRWFIKTIPKKVIVAQALENLYQREGVDAHSYIVAPNGVDIEAFANVSADKNVWTDTFGFKPDEPAVLYVGHFYAWKGVYTLLDAAKFIKGMIILIGGIPQDRQKVESYILEKKLTNVRVHEFIPHAEIIKFIKSADVLVLPNTAREERSAKYTTPIKLFEYMASNVPIVASNVESFQGYLKNNENALLCEPDNSADLAEKINMLLNNRVLARTLAQAVSGQARGYDWQERAKKIVKFIDGDSSLLLNCQA</sequence>
<dbReference type="InterPro" id="IPR028098">
    <property type="entry name" value="Glyco_trans_4-like_N"/>
</dbReference>
<comment type="caution">
    <text evidence="3">The sequence shown here is derived from an EMBL/GenBank/DDBJ whole genome shotgun (WGS) entry which is preliminary data.</text>
</comment>
<dbReference type="Pfam" id="PF00534">
    <property type="entry name" value="Glycos_transf_1"/>
    <property type="match status" value="1"/>
</dbReference>
<evidence type="ECO:0000313" key="4">
    <source>
        <dbReference type="Proteomes" id="UP000178925"/>
    </source>
</evidence>
<dbReference type="STRING" id="1797995.A2242_04520"/>
<protein>
    <recommendedName>
        <fullName evidence="5">Glycosyltransferase subfamily 4-like N-terminal domain-containing protein</fullName>
    </recommendedName>
</protein>
<dbReference type="EMBL" id="MFGC01000025">
    <property type="protein sequence ID" value="OGF27358.1"/>
    <property type="molecule type" value="Genomic_DNA"/>
</dbReference>
<proteinExistence type="predicted"/>
<dbReference type="Pfam" id="PF13439">
    <property type="entry name" value="Glyco_transf_4"/>
    <property type="match status" value="1"/>
</dbReference>
<gene>
    <name evidence="3" type="ORF">A2242_04520</name>
</gene>
<dbReference type="SUPFAM" id="SSF53756">
    <property type="entry name" value="UDP-Glycosyltransferase/glycogen phosphorylase"/>
    <property type="match status" value="1"/>
</dbReference>
<dbReference type="AlphaFoldDB" id="A0A1F5SKV1"/>
<dbReference type="PANTHER" id="PTHR12526">
    <property type="entry name" value="GLYCOSYLTRANSFERASE"/>
    <property type="match status" value="1"/>
</dbReference>
<evidence type="ECO:0000313" key="3">
    <source>
        <dbReference type="EMBL" id="OGF27358.1"/>
    </source>
</evidence>
<dbReference type="Proteomes" id="UP000178925">
    <property type="component" value="Unassembled WGS sequence"/>
</dbReference>
<dbReference type="InterPro" id="IPR001296">
    <property type="entry name" value="Glyco_trans_1"/>
</dbReference>
<evidence type="ECO:0000259" key="2">
    <source>
        <dbReference type="Pfam" id="PF13439"/>
    </source>
</evidence>
<organism evidence="3 4">
    <name type="scientific">Candidatus Falkowbacteria bacterium RIFOXYA2_FULL_47_9</name>
    <dbReference type="NCBI Taxonomy" id="1797995"/>
    <lineage>
        <taxon>Bacteria</taxon>
        <taxon>Candidatus Falkowiibacteriota</taxon>
    </lineage>
</organism>